<evidence type="ECO:0000256" key="5">
    <source>
        <dbReference type="ARBA" id="ARBA00022824"/>
    </source>
</evidence>
<dbReference type="InterPro" id="IPR024096">
    <property type="entry name" value="NO_sig/Golgi_transp_ligand-bd"/>
</dbReference>
<evidence type="ECO:0000256" key="1">
    <source>
        <dbReference type="ARBA" id="ARBA00004222"/>
    </source>
</evidence>
<dbReference type="Pfam" id="PF04051">
    <property type="entry name" value="TRAPP"/>
    <property type="match status" value="1"/>
</dbReference>
<comment type="similarity">
    <text evidence="3">Belongs to the TRAPP small subunits family. BET3 subfamily.</text>
</comment>
<name>A0ABV1A573_9TELE</name>
<evidence type="ECO:0000313" key="8">
    <source>
        <dbReference type="EMBL" id="MEQ2312796.1"/>
    </source>
</evidence>
<accession>A0ABV1A573</accession>
<protein>
    <submittedName>
        <fullName evidence="8">Trafficking protein particle complex subunit 5</fullName>
    </submittedName>
</protein>
<dbReference type="InterPro" id="IPR016696">
    <property type="entry name" value="TRAPP-I_su5"/>
</dbReference>
<sequence length="103" mass="11770">LLNKQVSVWRVLFGKEANKLEQANNDDRTFYIIRKEPLINTFISVPKERSNLNCEAFTGGIMEGVLTHRGFPAKTAIHWHKSPTLMIKSDETVMARDKALEGR</sequence>
<keyword evidence="9" id="KW-1185">Reference proteome</keyword>
<evidence type="ECO:0000256" key="3">
    <source>
        <dbReference type="ARBA" id="ARBA00006218"/>
    </source>
</evidence>
<evidence type="ECO:0000256" key="7">
    <source>
        <dbReference type="ARBA" id="ARBA00023034"/>
    </source>
</evidence>
<feature type="non-terminal residue" evidence="8">
    <location>
        <position position="1"/>
    </location>
</feature>
<dbReference type="PANTHER" id="PTHR20902:SF0">
    <property type="entry name" value="TRAFFICKING PROTEIN PARTICLE COMPLEX SUBUNIT 5"/>
    <property type="match status" value="1"/>
</dbReference>
<evidence type="ECO:0000256" key="4">
    <source>
        <dbReference type="ARBA" id="ARBA00022448"/>
    </source>
</evidence>
<dbReference type="Gene3D" id="3.30.1380.20">
    <property type="entry name" value="Trafficking protein particle complex subunit 3"/>
    <property type="match status" value="1"/>
</dbReference>
<keyword evidence="5" id="KW-0256">Endoplasmic reticulum</keyword>
<gene>
    <name evidence="8" type="primary">TRAPPC5_2</name>
    <name evidence="8" type="ORF">AMECASPLE_034900</name>
</gene>
<keyword evidence="7" id="KW-0333">Golgi apparatus</keyword>
<proteinExistence type="inferred from homology"/>
<dbReference type="PANTHER" id="PTHR20902">
    <property type="entry name" value="41-2 PROTEIN ANTIGEN-RELATED"/>
    <property type="match status" value="1"/>
</dbReference>
<comment type="caution">
    <text evidence="8">The sequence shown here is derived from an EMBL/GenBank/DDBJ whole genome shotgun (WGS) entry which is preliminary data.</text>
</comment>
<comment type="subcellular location">
    <subcellularLocation>
        <location evidence="2">Endoplasmic reticulum</location>
    </subcellularLocation>
    <subcellularLocation>
        <location evidence="1">Golgi apparatus</location>
        <location evidence="1">cis-Golgi network</location>
    </subcellularLocation>
</comment>
<reference evidence="8 9" key="1">
    <citation type="submission" date="2021-06" db="EMBL/GenBank/DDBJ databases">
        <authorList>
            <person name="Palmer J.M."/>
        </authorList>
    </citation>
    <scope>NUCLEOTIDE SEQUENCE [LARGE SCALE GENOMIC DNA]</scope>
    <source>
        <strain evidence="8 9">AS_MEX2019</strain>
        <tissue evidence="8">Muscle</tissue>
    </source>
</reference>
<dbReference type="InterPro" id="IPR007194">
    <property type="entry name" value="TRAPP_component"/>
</dbReference>
<evidence type="ECO:0000256" key="2">
    <source>
        <dbReference type="ARBA" id="ARBA00004240"/>
    </source>
</evidence>
<dbReference type="EMBL" id="JAHRIP010080287">
    <property type="protein sequence ID" value="MEQ2312796.1"/>
    <property type="molecule type" value="Genomic_DNA"/>
</dbReference>
<evidence type="ECO:0000256" key="6">
    <source>
        <dbReference type="ARBA" id="ARBA00022892"/>
    </source>
</evidence>
<organism evidence="8 9">
    <name type="scientific">Ameca splendens</name>
    <dbReference type="NCBI Taxonomy" id="208324"/>
    <lineage>
        <taxon>Eukaryota</taxon>
        <taxon>Metazoa</taxon>
        <taxon>Chordata</taxon>
        <taxon>Craniata</taxon>
        <taxon>Vertebrata</taxon>
        <taxon>Euteleostomi</taxon>
        <taxon>Actinopterygii</taxon>
        <taxon>Neopterygii</taxon>
        <taxon>Teleostei</taxon>
        <taxon>Neoteleostei</taxon>
        <taxon>Acanthomorphata</taxon>
        <taxon>Ovalentaria</taxon>
        <taxon>Atherinomorphae</taxon>
        <taxon>Cyprinodontiformes</taxon>
        <taxon>Goodeidae</taxon>
        <taxon>Ameca</taxon>
    </lineage>
</organism>
<evidence type="ECO:0000313" key="9">
    <source>
        <dbReference type="Proteomes" id="UP001469553"/>
    </source>
</evidence>
<dbReference type="SUPFAM" id="SSF111126">
    <property type="entry name" value="Ligand-binding domain in the NO signalling and Golgi transport"/>
    <property type="match status" value="1"/>
</dbReference>
<dbReference type="Proteomes" id="UP001469553">
    <property type="component" value="Unassembled WGS sequence"/>
</dbReference>
<keyword evidence="4" id="KW-0813">Transport</keyword>
<keyword evidence="6" id="KW-0931">ER-Golgi transport</keyword>